<gene>
    <name evidence="1" type="ORF">AOZ06_45570</name>
</gene>
<evidence type="ECO:0000313" key="2">
    <source>
        <dbReference type="Proteomes" id="UP000063699"/>
    </source>
</evidence>
<dbReference type="EMBL" id="CP012752">
    <property type="protein sequence ID" value="ALG13168.1"/>
    <property type="molecule type" value="Genomic_DNA"/>
</dbReference>
<dbReference type="Proteomes" id="UP000063699">
    <property type="component" value="Chromosome"/>
</dbReference>
<proteinExistence type="predicted"/>
<dbReference type="AlphaFoldDB" id="A0A0N9IED0"/>
<dbReference type="STRING" id="860235.AOZ06_45570"/>
<accession>A0A0N9IED0</accession>
<dbReference type="KEGG" id="kphy:AOZ06_45570"/>
<name>A0A0N9IED0_9PSEU</name>
<keyword evidence="2" id="KW-1185">Reference proteome</keyword>
<dbReference type="RefSeq" id="WP_054295057.1">
    <property type="nucleotide sequence ID" value="NZ_CP012752.1"/>
</dbReference>
<reference evidence="1 2" key="1">
    <citation type="submission" date="2015-07" db="EMBL/GenBank/DDBJ databases">
        <title>Genome sequencing of Kibdelosporangium phytohabitans.</title>
        <authorList>
            <person name="Qin S."/>
            <person name="Xing K."/>
        </authorList>
    </citation>
    <scope>NUCLEOTIDE SEQUENCE [LARGE SCALE GENOMIC DNA]</scope>
    <source>
        <strain evidence="1 2">KLBMP1111</strain>
    </source>
</reference>
<protein>
    <submittedName>
        <fullName evidence="1">Uncharacterized protein</fullName>
    </submittedName>
</protein>
<organism evidence="1 2">
    <name type="scientific">Kibdelosporangium phytohabitans</name>
    <dbReference type="NCBI Taxonomy" id="860235"/>
    <lineage>
        <taxon>Bacteria</taxon>
        <taxon>Bacillati</taxon>
        <taxon>Actinomycetota</taxon>
        <taxon>Actinomycetes</taxon>
        <taxon>Pseudonocardiales</taxon>
        <taxon>Pseudonocardiaceae</taxon>
        <taxon>Kibdelosporangium</taxon>
    </lineage>
</organism>
<dbReference type="OrthoDB" id="3526615at2"/>
<evidence type="ECO:0000313" key="1">
    <source>
        <dbReference type="EMBL" id="ALG13168.1"/>
    </source>
</evidence>
<sequence length="221" mass="23004">MAASPTHPNADWGAFPLDRKPRPIIVVSPPQQAKHTLTVTSAEQPPATVPVALPDGTVELPTIPAAQAAAAASARGESELPVSASLTSAVFRTDRGEVTLPVWRFGTSPAVEWPALDSAAFWKLGKVRVPVWGTAPAKLTGLKLTVSLPYSPEPCPDSPAPQFRGVVTESGPTVMVHAAPAVPQRCAPGRSDVRPFEVTLREPLGARVLVDGAGSAIAVEP</sequence>